<dbReference type="GO" id="GO:0009307">
    <property type="term" value="P:DNA restriction-modification system"/>
    <property type="evidence" value="ECO:0007669"/>
    <property type="project" value="InterPro"/>
</dbReference>
<dbReference type="EMBL" id="JANJZL010000003">
    <property type="protein sequence ID" value="MCR2043650.1"/>
    <property type="molecule type" value="Genomic_DNA"/>
</dbReference>
<evidence type="ECO:0000256" key="7">
    <source>
        <dbReference type="PIRSR" id="PIRSR000398-1"/>
    </source>
</evidence>
<evidence type="ECO:0000256" key="4">
    <source>
        <dbReference type="ARBA" id="ARBA00022679"/>
    </source>
</evidence>
<organism evidence="9 10">
    <name type="scientific">Anaerosalibacter massiliensis</name>
    <dbReference type="NCBI Taxonomy" id="1347392"/>
    <lineage>
        <taxon>Bacteria</taxon>
        <taxon>Bacillati</taxon>
        <taxon>Bacillota</taxon>
        <taxon>Tissierellia</taxon>
        <taxon>Tissierellales</taxon>
        <taxon>Sporanaerobacteraceae</taxon>
        <taxon>Anaerosalibacter</taxon>
    </lineage>
</organism>
<evidence type="ECO:0000256" key="8">
    <source>
        <dbReference type="RuleBase" id="RU361257"/>
    </source>
</evidence>
<dbReference type="InterPro" id="IPR002052">
    <property type="entry name" value="DNA_methylase_N6_adenine_CS"/>
</dbReference>
<keyword evidence="3 8" id="KW-0489">Methyltransferase</keyword>
<accession>A0A9X2S4D9</accession>
<feature type="binding site" evidence="7">
    <location>
        <position position="15"/>
    </location>
    <ligand>
        <name>S-adenosyl-L-methionine</name>
        <dbReference type="ChEBI" id="CHEBI:59789"/>
    </ligand>
</feature>
<dbReference type="AlphaFoldDB" id="A0A9X2S4D9"/>
<feature type="binding site" evidence="7">
    <location>
        <position position="203"/>
    </location>
    <ligand>
        <name>S-adenosyl-L-methionine</name>
        <dbReference type="ChEBI" id="CHEBI:59789"/>
    </ligand>
</feature>
<keyword evidence="10" id="KW-1185">Reference proteome</keyword>
<dbReference type="Gene3D" id="1.10.1020.10">
    <property type="entry name" value="Adenine-specific Methyltransferase, Domain 2"/>
    <property type="match status" value="1"/>
</dbReference>
<dbReference type="GO" id="GO:0032259">
    <property type="term" value="P:methylation"/>
    <property type="evidence" value="ECO:0007669"/>
    <property type="project" value="UniProtKB-KW"/>
</dbReference>
<dbReference type="Proteomes" id="UP001142078">
    <property type="component" value="Unassembled WGS sequence"/>
</dbReference>
<comment type="similarity">
    <text evidence="1 8">Belongs to the N(4)/N(6)-methyltransferase family.</text>
</comment>
<dbReference type="GO" id="GO:0009007">
    <property type="term" value="F:site-specific DNA-methyltransferase (adenine-specific) activity"/>
    <property type="evidence" value="ECO:0007669"/>
    <property type="project" value="UniProtKB-UniRule"/>
</dbReference>
<dbReference type="SUPFAM" id="SSF53335">
    <property type="entry name" value="S-adenosyl-L-methionine-dependent methyltransferases"/>
    <property type="match status" value="1"/>
</dbReference>
<evidence type="ECO:0000256" key="2">
    <source>
        <dbReference type="ARBA" id="ARBA00011900"/>
    </source>
</evidence>
<comment type="caution">
    <text evidence="9">The sequence shown here is derived from an EMBL/GenBank/DDBJ whole genome shotgun (WGS) entry which is preliminary data.</text>
</comment>
<dbReference type="InterPro" id="IPR029063">
    <property type="entry name" value="SAM-dependent_MTases_sf"/>
</dbReference>
<dbReference type="EC" id="2.1.1.72" evidence="2 8"/>
<dbReference type="InterPro" id="IPR012327">
    <property type="entry name" value="MeTrfase_D12"/>
</dbReference>
<gene>
    <name evidence="9" type="ORF">NSA23_05895</name>
</gene>
<dbReference type="Gene3D" id="3.40.50.150">
    <property type="entry name" value="Vaccinia Virus protein VP39"/>
    <property type="match status" value="1"/>
</dbReference>
<evidence type="ECO:0000313" key="10">
    <source>
        <dbReference type="Proteomes" id="UP001142078"/>
    </source>
</evidence>
<name>A0A9X2S4D9_9FIRM</name>
<dbReference type="PROSITE" id="PS00092">
    <property type="entry name" value="N6_MTASE"/>
    <property type="match status" value="1"/>
</dbReference>
<dbReference type="PIRSF" id="PIRSF000398">
    <property type="entry name" value="M_m6A_EcoRV"/>
    <property type="match status" value="1"/>
</dbReference>
<evidence type="ECO:0000256" key="3">
    <source>
        <dbReference type="ARBA" id="ARBA00022603"/>
    </source>
</evidence>
<evidence type="ECO:0000256" key="6">
    <source>
        <dbReference type="ARBA" id="ARBA00047942"/>
    </source>
</evidence>
<dbReference type="GO" id="GO:0006298">
    <property type="term" value="P:mismatch repair"/>
    <property type="evidence" value="ECO:0007669"/>
    <property type="project" value="TreeGrafter"/>
</dbReference>
<keyword evidence="5 8" id="KW-0949">S-adenosyl-L-methionine</keyword>
<sequence>MKLGEKTYAKPFVKWAGGKRQLIAVINESLPSELKEGKITRYIEPFVGGGAMLFYLSQNYKFDEIIINDLNLDLINIYITIKNDVNKLIEELRKLSYEYFKLDNEDRKDYYSTIRSKFNNDGLDEIKKSAYFIFLNRTCFNGLYRVNKKGQFNVPYGKYKKPLILDEDNLLNVSKLLQNVTIFNKDFEDMDTYIDENTFVYFDPPYRPLNKTSSFTSYNEYKFDDREQIRLANFYKKLSSRGAKLMLSNSDPKNVDSSDDFFDILYKENNIIRVGAKRNINSNANKRGKINELLILNY</sequence>
<feature type="binding site" evidence="7">
    <location>
        <position position="19"/>
    </location>
    <ligand>
        <name>S-adenosyl-L-methionine</name>
        <dbReference type="ChEBI" id="CHEBI:59789"/>
    </ligand>
</feature>
<dbReference type="InterPro" id="IPR012263">
    <property type="entry name" value="M_m6A_EcoRV"/>
</dbReference>
<evidence type="ECO:0000313" key="9">
    <source>
        <dbReference type="EMBL" id="MCR2043650.1"/>
    </source>
</evidence>
<dbReference type="RefSeq" id="WP_042680412.1">
    <property type="nucleotide sequence ID" value="NZ_CABKTM010000019.1"/>
</dbReference>
<dbReference type="OrthoDB" id="9805629at2"/>
<dbReference type="GO" id="GO:1904047">
    <property type="term" value="F:S-adenosyl-L-methionine binding"/>
    <property type="evidence" value="ECO:0007669"/>
    <property type="project" value="TreeGrafter"/>
</dbReference>
<evidence type="ECO:0000256" key="5">
    <source>
        <dbReference type="ARBA" id="ARBA00022691"/>
    </source>
</evidence>
<dbReference type="GO" id="GO:0043565">
    <property type="term" value="F:sequence-specific DNA binding"/>
    <property type="evidence" value="ECO:0007669"/>
    <property type="project" value="TreeGrafter"/>
</dbReference>
<dbReference type="PRINTS" id="PR00505">
    <property type="entry name" value="D12N6MTFRASE"/>
</dbReference>
<dbReference type="NCBIfam" id="TIGR00571">
    <property type="entry name" value="dam"/>
    <property type="match status" value="1"/>
</dbReference>
<proteinExistence type="inferred from homology"/>
<dbReference type="PANTHER" id="PTHR30481">
    <property type="entry name" value="DNA ADENINE METHYLASE"/>
    <property type="match status" value="1"/>
</dbReference>
<evidence type="ECO:0000256" key="1">
    <source>
        <dbReference type="ARBA" id="ARBA00006594"/>
    </source>
</evidence>
<dbReference type="Pfam" id="PF02086">
    <property type="entry name" value="MethyltransfD12"/>
    <property type="match status" value="1"/>
</dbReference>
<reference evidence="9" key="1">
    <citation type="submission" date="2022-07" db="EMBL/GenBank/DDBJ databases">
        <title>Enhanced cultured diversity of the mouse gut microbiota enables custom-made synthetic communities.</title>
        <authorList>
            <person name="Afrizal A."/>
        </authorList>
    </citation>
    <scope>NUCLEOTIDE SEQUENCE</scope>
    <source>
        <strain evidence="9">DSM 29482</strain>
    </source>
</reference>
<keyword evidence="4 8" id="KW-0808">Transferase</keyword>
<comment type="catalytic activity">
    <reaction evidence="6 8">
        <text>a 2'-deoxyadenosine in DNA + S-adenosyl-L-methionine = an N(6)-methyl-2'-deoxyadenosine in DNA + S-adenosyl-L-homocysteine + H(+)</text>
        <dbReference type="Rhea" id="RHEA:15197"/>
        <dbReference type="Rhea" id="RHEA-COMP:12418"/>
        <dbReference type="Rhea" id="RHEA-COMP:12419"/>
        <dbReference type="ChEBI" id="CHEBI:15378"/>
        <dbReference type="ChEBI" id="CHEBI:57856"/>
        <dbReference type="ChEBI" id="CHEBI:59789"/>
        <dbReference type="ChEBI" id="CHEBI:90615"/>
        <dbReference type="ChEBI" id="CHEBI:90616"/>
        <dbReference type="EC" id="2.1.1.72"/>
    </reaction>
</comment>
<protein>
    <recommendedName>
        <fullName evidence="2 8">Site-specific DNA-methyltransferase (adenine-specific)</fullName>
        <ecNumber evidence="2 8">2.1.1.72</ecNumber>
    </recommendedName>
</protein>
<dbReference type="PANTHER" id="PTHR30481:SF3">
    <property type="entry name" value="DNA ADENINE METHYLASE"/>
    <property type="match status" value="1"/>
</dbReference>
<feature type="binding site" evidence="7">
    <location>
        <position position="69"/>
    </location>
    <ligand>
        <name>S-adenosyl-L-methionine</name>
        <dbReference type="ChEBI" id="CHEBI:59789"/>
    </ligand>
</feature>
<dbReference type="InterPro" id="IPR023095">
    <property type="entry name" value="Ade_MeTrfase_dom_2"/>
</dbReference>